<keyword evidence="1" id="KW-1277">Toxin-antitoxin system</keyword>
<dbReference type="HOGENOM" id="CLU_147162_3_1_6"/>
<comment type="similarity">
    <text evidence="2">Belongs to the RelE toxin family.</text>
</comment>
<evidence type="ECO:0000313" key="4">
    <source>
        <dbReference type="Proteomes" id="UP000009073"/>
    </source>
</evidence>
<evidence type="ECO:0000313" key="3">
    <source>
        <dbReference type="EMBL" id="ACQ91671.1"/>
    </source>
</evidence>
<reference evidence="3 4" key="2">
    <citation type="journal article" date="2011" name="Stand. Genomic Sci.">
        <title>Complete genome sequence of Tolumonas auensis type strain (TA 4).</title>
        <authorList>
            <person name="Chertkov O."/>
            <person name="Copeland A."/>
            <person name="Lucas S."/>
            <person name="Lapidus A."/>
            <person name="Berry K.W."/>
            <person name="Detter J.C."/>
            <person name="Del Rio T.G."/>
            <person name="Hammon N."/>
            <person name="Dalin E."/>
            <person name="Tice H."/>
            <person name="Pitluck S."/>
            <person name="Richardson P."/>
            <person name="Bruce D."/>
            <person name="Goodwin L."/>
            <person name="Han C."/>
            <person name="Tapia R."/>
            <person name="Saunders E."/>
            <person name="Schmutz J."/>
            <person name="Brettin T."/>
            <person name="Larimer F."/>
            <person name="Land M."/>
            <person name="Hauser L."/>
            <person name="Spring S."/>
            <person name="Rohde M."/>
            <person name="Kyrpides N.C."/>
            <person name="Ivanova N."/>
            <person name="Goker M."/>
            <person name="Beller H.R."/>
            <person name="Klenk H.P."/>
            <person name="Woyke T."/>
        </authorList>
    </citation>
    <scope>NUCLEOTIDE SEQUENCE [LARGE SCALE GENOMIC DNA]</scope>
    <source>
        <strain evidence="4">DSM 9187 / TA4</strain>
    </source>
</reference>
<dbReference type="STRING" id="595494.Tola_0041"/>
<dbReference type="RefSeq" id="WP_012728271.1">
    <property type="nucleotide sequence ID" value="NC_012691.1"/>
</dbReference>
<gene>
    <name evidence="3" type="ordered locus">Tola_0041</name>
</gene>
<dbReference type="eggNOG" id="COG3668">
    <property type="taxonomic scope" value="Bacteria"/>
</dbReference>
<dbReference type="Proteomes" id="UP000009073">
    <property type="component" value="Chromosome"/>
</dbReference>
<keyword evidence="4" id="KW-1185">Reference proteome</keyword>
<dbReference type="PIRSF" id="PIRSF029218">
    <property type="entry name" value="ParE"/>
    <property type="match status" value="1"/>
</dbReference>
<dbReference type="KEGG" id="tau:Tola_0041"/>
<accession>C4L795</accession>
<dbReference type="AlphaFoldDB" id="C4L795"/>
<name>C4L795_TOLAT</name>
<evidence type="ECO:0000256" key="2">
    <source>
        <dbReference type="PIRNR" id="PIRNR029218"/>
    </source>
</evidence>
<reference evidence="4" key="1">
    <citation type="submission" date="2009-05" db="EMBL/GenBank/DDBJ databases">
        <title>Complete sequence of Tolumonas auensis DSM 9187.</title>
        <authorList>
            <consortium name="US DOE Joint Genome Institute"/>
            <person name="Lucas S."/>
            <person name="Copeland A."/>
            <person name="Lapidus A."/>
            <person name="Glavina del Rio T."/>
            <person name="Tice H."/>
            <person name="Bruce D."/>
            <person name="Goodwin L."/>
            <person name="Pitluck S."/>
            <person name="Chertkov O."/>
            <person name="Brettin T."/>
            <person name="Detter J.C."/>
            <person name="Han C."/>
            <person name="Larimer F."/>
            <person name="Land M."/>
            <person name="Hauser L."/>
            <person name="Kyrpides N."/>
            <person name="Mikhailova N."/>
            <person name="Spring S."/>
            <person name="Beller H."/>
        </authorList>
    </citation>
    <scope>NUCLEOTIDE SEQUENCE [LARGE SCALE GENOMIC DNA]</scope>
    <source>
        <strain evidence="4">DSM 9187 / TA4</strain>
    </source>
</reference>
<dbReference type="InterPro" id="IPR035093">
    <property type="entry name" value="RelE/ParE_toxin_dom_sf"/>
</dbReference>
<sequence length="110" mass="12895">MESSISEMRYVFTDEAKADLIQIRRFTLKNWGQNQSVHYLQELQQTLSRLTIMPQMGICREQDLGNGIYSFPYASHTIYYTLLNEQLIVMAVLHQSMVPDSHLENRKVKI</sequence>
<dbReference type="Gene3D" id="3.30.2310.20">
    <property type="entry name" value="RelE-like"/>
    <property type="match status" value="1"/>
</dbReference>
<dbReference type="Pfam" id="PF05016">
    <property type="entry name" value="ParE_toxin"/>
    <property type="match status" value="1"/>
</dbReference>
<dbReference type="EMBL" id="CP001616">
    <property type="protein sequence ID" value="ACQ91671.1"/>
    <property type="molecule type" value="Genomic_DNA"/>
</dbReference>
<organism evidence="3 4">
    <name type="scientific">Tolumonas auensis (strain DSM 9187 / NBRC 110442 / TA 4)</name>
    <dbReference type="NCBI Taxonomy" id="595494"/>
    <lineage>
        <taxon>Bacteria</taxon>
        <taxon>Pseudomonadati</taxon>
        <taxon>Pseudomonadota</taxon>
        <taxon>Gammaproteobacteria</taxon>
        <taxon>Aeromonadales</taxon>
        <taxon>Aeromonadaceae</taxon>
        <taxon>Tolumonas</taxon>
    </lineage>
</organism>
<protein>
    <recommendedName>
        <fullName evidence="2">Toxin</fullName>
    </recommendedName>
</protein>
<dbReference type="InterPro" id="IPR007712">
    <property type="entry name" value="RelE/ParE_toxin"/>
</dbReference>
<evidence type="ECO:0000256" key="1">
    <source>
        <dbReference type="ARBA" id="ARBA00022649"/>
    </source>
</evidence>
<dbReference type="InterPro" id="IPR028344">
    <property type="entry name" value="ParE1/4"/>
</dbReference>
<proteinExistence type="inferred from homology"/>